<proteinExistence type="predicted"/>
<dbReference type="Pfam" id="PF19450">
    <property type="entry name" value="DUF5988"/>
    <property type="match status" value="1"/>
</dbReference>
<dbReference type="Proteomes" id="UP001595872">
    <property type="component" value="Unassembled WGS sequence"/>
</dbReference>
<reference evidence="3" key="1">
    <citation type="journal article" date="2019" name="Int. J. Syst. Evol. Microbiol.">
        <title>The Global Catalogue of Microorganisms (GCM) 10K type strain sequencing project: providing services to taxonomists for standard genome sequencing and annotation.</title>
        <authorList>
            <consortium name="The Broad Institute Genomics Platform"/>
            <consortium name="The Broad Institute Genome Sequencing Center for Infectious Disease"/>
            <person name="Wu L."/>
            <person name="Ma J."/>
        </authorList>
    </citation>
    <scope>NUCLEOTIDE SEQUENCE [LARGE SCALE GENOMIC DNA]</scope>
    <source>
        <strain evidence="3">KLKA75</strain>
    </source>
</reference>
<gene>
    <name evidence="2" type="ORF">ACFPCY_09395</name>
</gene>
<accession>A0ABV9TTT7</accession>
<dbReference type="EMBL" id="JBHSIT010000002">
    <property type="protein sequence ID" value="MFC4907533.1"/>
    <property type="molecule type" value="Genomic_DNA"/>
</dbReference>
<feature type="region of interest" description="Disordered" evidence="1">
    <location>
        <begin position="1"/>
        <end position="24"/>
    </location>
</feature>
<keyword evidence="3" id="KW-1185">Reference proteome</keyword>
<evidence type="ECO:0000313" key="3">
    <source>
        <dbReference type="Proteomes" id="UP001595872"/>
    </source>
</evidence>
<name>A0ABV9TTT7_9ACTN</name>
<organism evidence="2 3">
    <name type="scientific">Actinomadura gamaensis</name>
    <dbReference type="NCBI Taxonomy" id="1763541"/>
    <lineage>
        <taxon>Bacteria</taxon>
        <taxon>Bacillati</taxon>
        <taxon>Actinomycetota</taxon>
        <taxon>Actinomycetes</taxon>
        <taxon>Streptosporangiales</taxon>
        <taxon>Thermomonosporaceae</taxon>
        <taxon>Actinomadura</taxon>
    </lineage>
</organism>
<comment type="caution">
    <text evidence="2">The sequence shown here is derived from an EMBL/GenBank/DDBJ whole genome shotgun (WGS) entry which is preliminary data.</text>
</comment>
<protein>
    <submittedName>
        <fullName evidence="2">DUF5988 family protein</fullName>
    </submittedName>
</protein>
<evidence type="ECO:0000256" key="1">
    <source>
        <dbReference type="SAM" id="MobiDB-lite"/>
    </source>
</evidence>
<evidence type="ECO:0000313" key="2">
    <source>
        <dbReference type="EMBL" id="MFC4907533.1"/>
    </source>
</evidence>
<sequence length="78" mass="8528">MMKPSQDATQRPATDAVLVGGPDDLPEVARHASAGDETTIKVLHRGGYEHFEREEGPGGREAAGPPVYRWTMRTRIAE</sequence>
<feature type="compositionally biased region" description="Polar residues" evidence="1">
    <location>
        <begin position="1"/>
        <end position="12"/>
    </location>
</feature>
<dbReference type="InterPro" id="IPR046030">
    <property type="entry name" value="DUF5988"/>
</dbReference>
<dbReference type="RefSeq" id="WP_378253367.1">
    <property type="nucleotide sequence ID" value="NZ_JBHSIT010000002.1"/>
</dbReference>